<dbReference type="KEGG" id="prel:PRELSG_1317200"/>
<feature type="transmembrane region" description="Helical" evidence="1">
    <location>
        <begin position="2170"/>
        <end position="2191"/>
    </location>
</feature>
<dbReference type="OMA" id="ILEFMLH"/>
<feature type="transmembrane region" description="Helical" evidence="1">
    <location>
        <begin position="67"/>
        <end position="85"/>
    </location>
</feature>
<feature type="transmembrane region" description="Helical" evidence="1">
    <location>
        <begin position="97"/>
        <end position="118"/>
    </location>
</feature>
<dbReference type="GeneID" id="39738105"/>
<feature type="transmembrane region" description="Helical" evidence="1">
    <location>
        <begin position="1036"/>
        <end position="1057"/>
    </location>
</feature>
<dbReference type="EMBL" id="LN835308">
    <property type="protein sequence ID" value="CRH03813.1"/>
    <property type="molecule type" value="Genomic_DNA"/>
</dbReference>
<evidence type="ECO:0000259" key="2">
    <source>
        <dbReference type="PROSITE" id="PS50011"/>
    </source>
</evidence>
<proteinExistence type="predicted"/>
<gene>
    <name evidence="3" type="ORF">PRELSG_1317200</name>
</gene>
<evidence type="ECO:0000256" key="1">
    <source>
        <dbReference type="SAM" id="Phobius"/>
    </source>
</evidence>
<evidence type="ECO:0000313" key="3">
    <source>
        <dbReference type="EMBL" id="CRH03813.1"/>
    </source>
</evidence>
<dbReference type="OrthoDB" id="378344at2759"/>
<reference evidence="3 4" key="1">
    <citation type="submission" date="2015-04" db="EMBL/GenBank/DDBJ databases">
        <authorList>
            <consortium name="Pathogen Informatics"/>
        </authorList>
    </citation>
    <scope>NUCLEOTIDE SEQUENCE [LARGE SCALE GENOMIC DNA]</scope>
    <source>
        <strain evidence="3 4">SGS1</strain>
    </source>
</reference>
<accession>A0A1J1HE45</accession>
<keyword evidence="4" id="KW-1185">Reference proteome</keyword>
<dbReference type="Gene3D" id="1.10.510.10">
    <property type="entry name" value="Transferase(Phosphotransferase) domain 1"/>
    <property type="match status" value="2"/>
</dbReference>
<keyword evidence="3" id="KW-0418">Kinase</keyword>
<feature type="transmembrane region" description="Helical" evidence="1">
    <location>
        <begin position="409"/>
        <end position="429"/>
    </location>
</feature>
<feature type="transmembrane region" description="Helical" evidence="1">
    <location>
        <begin position="727"/>
        <end position="747"/>
    </location>
</feature>
<dbReference type="Proteomes" id="UP000220158">
    <property type="component" value="Chromosome 13"/>
</dbReference>
<dbReference type="GO" id="GO:0004674">
    <property type="term" value="F:protein serine/threonine kinase activity"/>
    <property type="evidence" value="ECO:0007669"/>
    <property type="project" value="UniProtKB-EC"/>
</dbReference>
<dbReference type="SUPFAM" id="SSF56112">
    <property type="entry name" value="Protein kinase-like (PK-like)"/>
    <property type="match status" value="1"/>
</dbReference>
<name>A0A1J1HE45_PLARL</name>
<keyword evidence="1" id="KW-1133">Transmembrane helix</keyword>
<dbReference type="RefSeq" id="XP_028535820.1">
    <property type="nucleotide sequence ID" value="XM_028678700.1"/>
</dbReference>
<dbReference type="PROSITE" id="PS50011">
    <property type="entry name" value="PROTEIN_KINASE_DOM"/>
    <property type="match status" value="1"/>
</dbReference>
<keyword evidence="1" id="KW-0472">Membrane</keyword>
<feature type="transmembrane region" description="Helical" evidence="1">
    <location>
        <begin position="1006"/>
        <end position="1024"/>
    </location>
</feature>
<organism evidence="3 4">
    <name type="scientific">Plasmodium relictum</name>
    <dbReference type="NCBI Taxonomy" id="85471"/>
    <lineage>
        <taxon>Eukaryota</taxon>
        <taxon>Sar</taxon>
        <taxon>Alveolata</taxon>
        <taxon>Apicomplexa</taxon>
        <taxon>Aconoidasida</taxon>
        <taxon>Haemosporida</taxon>
        <taxon>Plasmodiidae</taxon>
        <taxon>Plasmodium</taxon>
        <taxon>Plasmodium (Haemamoeba)</taxon>
    </lineage>
</organism>
<keyword evidence="1" id="KW-0812">Transmembrane</keyword>
<dbReference type="InterPro" id="IPR011009">
    <property type="entry name" value="Kinase-like_dom_sf"/>
</dbReference>
<dbReference type="EC" id="2.7.11.1" evidence="3"/>
<feature type="domain" description="Protein kinase" evidence="2">
    <location>
        <begin position="1381"/>
        <end position="1864"/>
    </location>
</feature>
<dbReference type="VEuPathDB" id="PlasmoDB:PRELSG_1317200"/>
<protein>
    <submittedName>
        <fullName evidence="3">Protein kinase, putative</fullName>
        <ecNumber evidence="3">2.7.11.1</ecNumber>
    </submittedName>
</protein>
<dbReference type="InterPro" id="IPR000719">
    <property type="entry name" value="Prot_kinase_dom"/>
</dbReference>
<keyword evidence="3" id="KW-0808">Transferase</keyword>
<evidence type="ECO:0000313" key="4">
    <source>
        <dbReference type="Proteomes" id="UP000220158"/>
    </source>
</evidence>
<dbReference type="GO" id="GO:0005524">
    <property type="term" value="F:ATP binding"/>
    <property type="evidence" value="ECO:0007669"/>
    <property type="project" value="InterPro"/>
</dbReference>
<sequence>MNNNIINTNYEKYIKDNSKIEKESNLFNDKFINIYINKKIRHNKTYSLNKIIHLFLRKNIIKKKKSFKNVSKYLFIIKIIFVVLLKNKNSFRKVSFLLNRFLIKCVYELFIFVSKSLYLKKYKKLKYTFLKNSFNQYYIPAENLIKYILIKRYLIYIYNIIYKHACDILKYNNNLSRESIYFLYLKDNCHFYNDKNNNFHKENDASFDKEKKNIRKILKEYANKKNIKNIHENKIKLVLQLSKKIQDIPTNKKFKKDFSSFLTILYIYKYNPFLYLKKFLAKKRETTCKNLNFSILKKKKIQVHKTRIFIKKKNFLKNNNYKEIFIKCKNFFYSILSFINNKKNDLIIHNEYKIISNYLLNKLDYSKLKKNDLRFCLITYFCILKSINNIINMRVSIVNMWNIIKKDNVLLFLFNLSSNFSILLIKIVLYSKKRKFLYLLKKKNYKKRFCINKKKKITFHVGNNRIITENINHKISLFNFRKNILCKYDTKSIFKKYCYIKKKVDNFLKKENTIKYNYDKKLKSLFINFIFRKCNYLNFIFNENGNHYSCQNKFIINNMIFYTKKNINLYELNKKKKLPFFFLNSKKKFREIKVRTHKNENNNIKENCIIDLIIKLIKKKKFIINFCYKIRDIVFNIKNKKFQEITKYLLILKNFINNYQRLFFKVLKFLEYLKLSSYRMLDRKLTHYSVISFQENIKNIYMKSKKSNMIFAPLHFIDMNRKNSIEICLLFIYLIINIIISYVYLLYNSLLKYKEDAKKTYILFKIIIFNKYGILHIKREINYLMIKKRRFSNILRKKNKNIFYESNFFLCIYRIIKSISVIRFSCIFFRYTKKIRNIKIILINFLLIFLRSIKKYYSSDIFSSKRNCILKELKKKEYTKKGIYQLKTKNIILLIENQIVSIFLKKRIFFYFETFFILNNKRKRRENFISLKSSMHIINDAIFNNKKKFILLYKYYKIYLEFLILAGKLKFFKKKNIFYRNNFLILNEPLFCRIFYYQRYYLKNDFYIHMVSKYFLFYVIMCYLRKSKKALKCKKIFLKILTLLSLQKNFTLEYYFYKMKILEFMLYYINYMMDKKKKNYTNLKLNSLNFSNRQNNLHTRKIKIKKKNSEVLDMHNTTPYFNGNSKYNNNKRKKIFIPPLPLKNICNSSSCLIKKSSRVSSYHSSKSNRSLIFERFNNSSKSSNSNFFHSSKRKLYLTKNDYFKENYKNNKCTYAYKYDRRKKHNIFVKKIRDSSSLKFFNIQNESNKKKITKDDDIINYVIILIFSLIISHNKKDMNDFYFNENYYDEYKNINKKIEKKIIKRNQKINILLENYLKILNNYFSFYKFNNPEDLNIMRIVQSYLNHKKNNKLINRIKQYVKNNTQFNILYNLSIAKSPKLFKFFKKIKDGSYGNIYICSYSIFQNYPFIIKLINIEKDVNENYVFKNIYNEIKCLLKFQYKNNNICQIYEYGIIKNDNDFSYYILMKYYDNNLKKFMNVLHNNYLKKKKKIKTKELSFSSKKTLFLQLKKKEILKKLQKKKKTYFFKGNIYNKNIRNFYYHLLIKISCIKLNNFQYIIFILSIFNQILEQIINIHNRGITHFDINAYNILINSKKKVPLLIYNNNYINEFFHYKKCNNIKILCFYKNLFSIQKIKKKYFFKKLISKRNKRFSKNYKITYVPSIVINDFGESKFFFNNKNFVFFRKNRGNEILASPELMNKNVQNINQKRSKTSIIPNYKNYKKVNRNNTLTIFRNKVCKRKKYIFLNSVSLFSFNKYVTKIRIMIMKKLKKKYKFQKRKEKIYKSDVWILGTLLYEIITNKSLMNAYNFLYIKIYEKKNILDKIIDRTINNQFKKVKEFLNYFFQFKLKKRKNLNYIYSQSKILCNYYMIKLVAESKILKKLKKFSKNISYTYYKKREKPKYDMKNKEAYLINNSFLYNEKYNILLNIKKKKKKNFECCYSIKKKFKYFIFYIQKKIYSFNKYNFNSCLVDENNFDNFSINLFKSHNSSNIYFPIKLVNQILNSLVKYNVVKVYNFYFIFKIDERIKEFLFVNNFNKQTIFYFSSIFQDLDFLNQLDSRIIKVQNLYFKKRLFYKKNKNTKKIFFKYLSFPLKKYKLVFNNFYKISKIKIYKNYLKNLSYFFLFFFINIQLKLKMNSNYEKKIYFFILNNQQNQNYSFLKNPSYYNFSNIFLLFFFCVIYKINLIELFFFLKEHTAISFSDMDFNVLRTIINNFF</sequence>